<reference evidence="2" key="1">
    <citation type="journal article" date="2019" name="Int. J. Syst. Evol. Microbiol.">
        <title>The Global Catalogue of Microorganisms (GCM) 10K type strain sequencing project: providing services to taxonomists for standard genome sequencing and annotation.</title>
        <authorList>
            <consortium name="The Broad Institute Genomics Platform"/>
            <consortium name="The Broad Institute Genome Sequencing Center for Infectious Disease"/>
            <person name="Wu L."/>
            <person name="Ma J."/>
        </authorList>
    </citation>
    <scope>NUCLEOTIDE SEQUENCE [LARGE SCALE GENOMIC DNA]</scope>
    <source>
        <strain evidence="2">CCUG 48884</strain>
    </source>
</reference>
<keyword evidence="2" id="KW-1185">Reference proteome</keyword>
<evidence type="ECO:0000313" key="2">
    <source>
        <dbReference type="Proteomes" id="UP001597158"/>
    </source>
</evidence>
<protein>
    <submittedName>
        <fullName evidence="1">Uncharacterized protein</fullName>
    </submittedName>
</protein>
<dbReference type="Proteomes" id="UP001597158">
    <property type="component" value="Unassembled WGS sequence"/>
</dbReference>
<name>A0ABW3WE52_9RHOO</name>
<dbReference type="RefSeq" id="WP_277831190.1">
    <property type="nucleotide sequence ID" value="NZ_JARQZE010000002.1"/>
</dbReference>
<sequence length="285" mass="31955">MIIDLDEQRRRRLVHKPWAWRNLSKEAFTELCLSALLDLPPPFNTLPEDVAGQLYGVLCSRLDWKERVSFIDRVILEPNFVLRESALLTILGKEFDAPVAAAAAARLMAGAPIDPQGVPVSFHEFAEMLCEGTVGNPGAVVAGALMVADRQLITAIEGVRPLLAVDTVASAAQCCCGFASALVVDFWLDWIEELLDNRFDSLALAYAHAAVSALFIPAEAPARHEICEYERVPCSEDLREEAITVVRRWSFDAFRRRIEPRMRRIAAHEQRPRLMPVIMRSWGYD</sequence>
<gene>
    <name evidence="1" type="ORF">ACFQ4M_11045</name>
</gene>
<organism evidence="1 2">
    <name type="scientific">Thauera mechernichensis</name>
    <dbReference type="NCBI Taxonomy" id="82788"/>
    <lineage>
        <taxon>Bacteria</taxon>
        <taxon>Pseudomonadati</taxon>
        <taxon>Pseudomonadota</taxon>
        <taxon>Betaproteobacteria</taxon>
        <taxon>Rhodocyclales</taxon>
        <taxon>Zoogloeaceae</taxon>
        <taxon>Thauera</taxon>
    </lineage>
</organism>
<dbReference type="EMBL" id="JBHTMC010000024">
    <property type="protein sequence ID" value="MFD1264120.1"/>
    <property type="molecule type" value="Genomic_DNA"/>
</dbReference>
<comment type="caution">
    <text evidence="1">The sequence shown here is derived from an EMBL/GenBank/DDBJ whole genome shotgun (WGS) entry which is preliminary data.</text>
</comment>
<accession>A0ABW3WE52</accession>
<evidence type="ECO:0000313" key="1">
    <source>
        <dbReference type="EMBL" id="MFD1264120.1"/>
    </source>
</evidence>
<proteinExistence type="predicted"/>